<keyword evidence="1" id="KW-0812">Transmembrane</keyword>
<evidence type="ECO:0000313" key="2">
    <source>
        <dbReference type="EMBL" id="MBA0776161.1"/>
    </source>
</evidence>
<dbReference type="AlphaFoldDB" id="A0A7J9ETG1"/>
<protein>
    <submittedName>
        <fullName evidence="2">Uncharacterized protein</fullName>
    </submittedName>
</protein>
<gene>
    <name evidence="2" type="ORF">Gotri_011199</name>
</gene>
<proteinExistence type="predicted"/>
<comment type="caution">
    <text evidence="2">The sequence shown here is derived from an EMBL/GenBank/DDBJ whole genome shotgun (WGS) entry which is preliminary data.</text>
</comment>
<accession>A0A7J9ETG1</accession>
<evidence type="ECO:0000256" key="1">
    <source>
        <dbReference type="SAM" id="Phobius"/>
    </source>
</evidence>
<reference evidence="2 3" key="1">
    <citation type="journal article" date="2019" name="Genome Biol. Evol.">
        <title>Insights into the evolution of the New World diploid cottons (Gossypium, subgenus Houzingenia) based on genome sequencing.</title>
        <authorList>
            <person name="Grover C.E."/>
            <person name="Arick M.A. 2nd"/>
            <person name="Thrash A."/>
            <person name="Conover J.L."/>
            <person name="Sanders W.S."/>
            <person name="Peterson D.G."/>
            <person name="Frelichowski J.E."/>
            <person name="Scheffler J.A."/>
            <person name="Scheffler B.E."/>
            <person name="Wendel J.F."/>
        </authorList>
    </citation>
    <scope>NUCLEOTIDE SEQUENCE [LARGE SCALE GENOMIC DNA]</scope>
    <source>
        <strain evidence="2">8</strain>
        <tissue evidence="2">Leaf</tissue>
    </source>
</reference>
<feature type="transmembrane region" description="Helical" evidence="1">
    <location>
        <begin position="38"/>
        <end position="59"/>
    </location>
</feature>
<sequence length="60" mass="7153">MDSIINFLTERRGEWKYRASTYILVSFHQAIMFPKAKIWIQFICTQIVLILNVCNVNAFR</sequence>
<keyword evidence="1" id="KW-0472">Membrane</keyword>
<evidence type="ECO:0000313" key="3">
    <source>
        <dbReference type="Proteomes" id="UP000593568"/>
    </source>
</evidence>
<name>A0A7J9ETG1_9ROSI</name>
<dbReference type="Proteomes" id="UP000593568">
    <property type="component" value="Unassembled WGS sequence"/>
</dbReference>
<organism evidence="2 3">
    <name type="scientific">Gossypium trilobum</name>
    <dbReference type="NCBI Taxonomy" id="34281"/>
    <lineage>
        <taxon>Eukaryota</taxon>
        <taxon>Viridiplantae</taxon>
        <taxon>Streptophyta</taxon>
        <taxon>Embryophyta</taxon>
        <taxon>Tracheophyta</taxon>
        <taxon>Spermatophyta</taxon>
        <taxon>Magnoliopsida</taxon>
        <taxon>eudicotyledons</taxon>
        <taxon>Gunneridae</taxon>
        <taxon>Pentapetalae</taxon>
        <taxon>rosids</taxon>
        <taxon>malvids</taxon>
        <taxon>Malvales</taxon>
        <taxon>Malvaceae</taxon>
        <taxon>Malvoideae</taxon>
        <taxon>Gossypium</taxon>
    </lineage>
</organism>
<keyword evidence="3" id="KW-1185">Reference proteome</keyword>
<keyword evidence="1" id="KW-1133">Transmembrane helix</keyword>
<dbReference type="EMBL" id="JABEZW010000009">
    <property type="protein sequence ID" value="MBA0776161.1"/>
    <property type="molecule type" value="Genomic_DNA"/>
</dbReference>